<proteinExistence type="predicted"/>
<dbReference type="InterPro" id="IPR004242">
    <property type="entry name" value="Transposase_21"/>
</dbReference>
<protein>
    <submittedName>
        <fullName evidence="3">Uncharacterized protein LOC118432316</fullName>
    </submittedName>
</protein>
<feature type="compositionally biased region" description="Basic and acidic residues" evidence="1">
    <location>
        <begin position="383"/>
        <end position="405"/>
    </location>
</feature>
<dbReference type="KEGG" id="bfo:118432316"/>
<gene>
    <name evidence="3" type="primary">LOC118432316</name>
</gene>
<dbReference type="Proteomes" id="UP000001554">
    <property type="component" value="Chromosome 15"/>
</dbReference>
<accession>A0A9J7NB59</accession>
<dbReference type="RefSeq" id="XP_035699752.1">
    <property type="nucleotide sequence ID" value="XM_035843859.1"/>
</dbReference>
<feature type="region of interest" description="Disordered" evidence="1">
    <location>
        <begin position="382"/>
        <end position="414"/>
    </location>
</feature>
<sequence length="554" mass="62495">MAESSSKAPCYCTKCEGTAPPISESARRRHVKTDIEEIVARQSAGYKPTISLFLEDEADGRNAPLILINNGSSNKWTEIRFTTDVLKLKADNPGVSQKCISEILSLFKQVLDDYGIPNNVPGSYEEATCKINDMLPTSNSYHACINDCIVYHDDYENADKCPECKESRYDARGKPKKEYHHFPLLDTLRNLYGVPEIARLLQAHGATIQEESPTHIRDIQETPQWKKLYDVNGFFKGEPRCISLGYSTDGGEPFQHLGISHSVWPLTLKIFNFPPEIREKTGLHFLSGIIPGPKAPQNMNAYHQFLVNDILSLEGELVWDSFHGEFFPIKADIQAYTMDWPARCKVTNHQGALAQSACHYCHIESKNWPGYHVTTFGGSRRYLPPDHDHRRDSEMFPEKAEDHRPPPSAKTGQLEHGESMDYLNSQISQKNREGSTQNLRLFQVARKNITKATGKTGKEAFSAIPTYGIDRVIIDLMHTVKNITNNVFEILTGSKHNFSTVVVRWKKNLGASLAGYKSMPLNQPDKGGGESVRKSRPSSLPDRKWRRQTNDSCQ</sequence>
<reference evidence="3" key="2">
    <citation type="submission" date="2025-08" db="UniProtKB">
        <authorList>
            <consortium name="RefSeq"/>
        </authorList>
    </citation>
    <scope>IDENTIFICATION</scope>
    <source>
        <strain evidence="3">S238N-H82</strain>
        <tissue evidence="3">Testes</tissue>
    </source>
</reference>
<evidence type="ECO:0000313" key="2">
    <source>
        <dbReference type="Proteomes" id="UP000001554"/>
    </source>
</evidence>
<dbReference type="GeneID" id="118432316"/>
<dbReference type="PANTHER" id="PTHR10775">
    <property type="entry name" value="OS08G0208400 PROTEIN"/>
    <property type="match status" value="1"/>
</dbReference>
<reference evidence="2" key="1">
    <citation type="journal article" date="2020" name="Nat. Ecol. Evol.">
        <title>Deeply conserved synteny resolves early events in vertebrate evolution.</title>
        <authorList>
            <person name="Simakov O."/>
            <person name="Marletaz F."/>
            <person name="Yue J.X."/>
            <person name="O'Connell B."/>
            <person name="Jenkins J."/>
            <person name="Brandt A."/>
            <person name="Calef R."/>
            <person name="Tung C.H."/>
            <person name="Huang T.K."/>
            <person name="Schmutz J."/>
            <person name="Satoh N."/>
            <person name="Yu J.K."/>
            <person name="Putnam N.H."/>
            <person name="Green R.E."/>
            <person name="Rokhsar D.S."/>
        </authorList>
    </citation>
    <scope>NUCLEOTIDE SEQUENCE [LARGE SCALE GENOMIC DNA]</scope>
    <source>
        <strain evidence="2">S238N-H82</strain>
    </source>
</reference>
<feature type="region of interest" description="Disordered" evidence="1">
    <location>
        <begin position="516"/>
        <end position="554"/>
    </location>
</feature>
<name>A0A9J7NB59_BRAFL</name>
<dbReference type="OrthoDB" id="6046004at2759"/>
<dbReference type="PANTHER" id="PTHR10775:SF193">
    <property type="entry name" value="DUF4216 DOMAIN-CONTAINING PROTEIN"/>
    <property type="match status" value="1"/>
</dbReference>
<dbReference type="Pfam" id="PF02992">
    <property type="entry name" value="Transposase_21"/>
    <property type="match status" value="1"/>
</dbReference>
<organism evidence="2 3">
    <name type="scientific">Branchiostoma floridae</name>
    <name type="common">Florida lancelet</name>
    <name type="synonym">Amphioxus</name>
    <dbReference type="NCBI Taxonomy" id="7739"/>
    <lineage>
        <taxon>Eukaryota</taxon>
        <taxon>Metazoa</taxon>
        <taxon>Chordata</taxon>
        <taxon>Cephalochordata</taxon>
        <taxon>Leptocardii</taxon>
        <taxon>Amphioxiformes</taxon>
        <taxon>Branchiostomatidae</taxon>
        <taxon>Branchiostoma</taxon>
    </lineage>
</organism>
<evidence type="ECO:0000256" key="1">
    <source>
        <dbReference type="SAM" id="MobiDB-lite"/>
    </source>
</evidence>
<dbReference type="AlphaFoldDB" id="A0A9J7NB59"/>
<evidence type="ECO:0000313" key="3">
    <source>
        <dbReference type="RefSeq" id="XP_035699752.1"/>
    </source>
</evidence>
<keyword evidence="2" id="KW-1185">Reference proteome</keyword>